<organism evidence="1 2">
    <name type="scientific">Ixodes persulcatus</name>
    <name type="common">Taiga tick</name>
    <dbReference type="NCBI Taxonomy" id="34615"/>
    <lineage>
        <taxon>Eukaryota</taxon>
        <taxon>Metazoa</taxon>
        <taxon>Ecdysozoa</taxon>
        <taxon>Arthropoda</taxon>
        <taxon>Chelicerata</taxon>
        <taxon>Arachnida</taxon>
        <taxon>Acari</taxon>
        <taxon>Parasitiformes</taxon>
        <taxon>Ixodida</taxon>
        <taxon>Ixodoidea</taxon>
        <taxon>Ixodidae</taxon>
        <taxon>Ixodinae</taxon>
        <taxon>Ixodes</taxon>
    </lineage>
</organism>
<dbReference type="Proteomes" id="UP000805193">
    <property type="component" value="Unassembled WGS sequence"/>
</dbReference>
<protein>
    <submittedName>
        <fullName evidence="1">Uncharacterized protein</fullName>
    </submittedName>
</protein>
<evidence type="ECO:0000313" key="1">
    <source>
        <dbReference type="EMBL" id="KAG0436258.1"/>
    </source>
</evidence>
<name>A0AC60QLP7_IXOPE</name>
<sequence length="173" mass="19313">MLGRVHPEWTGEAVSIQGNRCYQSACGGGAYRKLEFDPEWPLKTLAFTCVTELQGSHLQKIISRSLYGRGQLLQPFRSTTPRLETGLLQRLGCTDQPDLGPLHRLSAPFTAGQYIDVLDHVLLPFLLDGPFADGCFVLQHDRSPVHQATAVKIYLEERCINSLQWPPRGADLN</sequence>
<gene>
    <name evidence="1" type="ORF">HPB47_018049</name>
</gene>
<keyword evidence="2" id="KW-1185">Reference proteome</keyword>
<proteinExistence type="predicted"/>
<comment type="caution">
    <text evidence="1">The sequence shown here is derived from an EMBL/GenBank/DDBJ whole genome shotgun (WGS) entry which is preliminary data.</text>
</comment>
<accession>A0AC60QLP7</accession>
<dbReference type="EMBL" id="JABSTQ010007084">
    <property type="protein sequence ID" value="KAG0436258.1"/>
    <property type="molecule type" value="Genomic_DNA"/>
</dbReference>
<evidence type="ECO:0000313" key="2">
    <source>
        <dbReference type="Proteomes" id="UP000805193"/>
    </source>
</evidence>
<reference evidence="1 2" key="1">
    <citation type="journal article" date="2020" name="Cell">
        <title>Large-Scale Comparative Analyses of Tick Genomes Elucidate Their Genetic Diversity and Vector Capacities.</title>
        <authorList>
            <consortium name="Tick Genome and Microbiome Consortium (TIGMIC)"/>
            <person name="Jia N."/>
            <person name="Wang J."/>
            <person name="Shi W."/>
            <person name="Du L."/>
            <person name="Sun Y."/>
            <person name="Zhan W."/>
            <person name="Jiang J.F."/>
            <person name="Wang Q."/>
            <person name="Zhang B."/>
            <person name="Ji P."/>
            <person name="Bell-Sakyi L."/>
            <person name="Cui X.M."/>
            <person name="Yuan T.T."/>
            <person name="Jiang B.G."/>
            <person name="Yang W.F."/>
            <person name="Lam T.T."/>
            <person name="Chang Q.C."/>
            <person name="Ding S.J."/>
            <person name="Wang X.J."/>
            <person name="Zhu J.G."/>
            <person name="Ruan X.D."/>
            <person name="Zhao L."/>
            <person name="Wei J.T."/>
            <person name="Ye R.Z."/>
            <person name="Que T.C."/>
            <person name="Du C.H."/>
            <person name="Zhou Y.H."/>
            <person name="Cheng J.X."/>
            <person name="Dai P.F."/>
            <person name="Guo W.B."/>
            <person name="Han X.H."/>
            <person name="Huang E.J."/>
            <person name="Li L.F."/>
            <person name="Wei W."/>
            <person name="Gao Y.C."/>
            <person name="Liu J.Z."/>
            <person name="Shao H.Z."/>
            <person name="Wang X."/>
            <person name="Wang C.C."/>
            <person name="Yang T.C."/>
            <person name="Huo Q.B."/>
            <person name="Li W."/>
            <person name="Chen H.Y."/>
            <person name="Chen S.E."/>
            <person name="Zhou L.G."/>
            <person name="Ni X.B."/>
            <person name="Tian J.H."/>
            <person name="Sheng Y."/>
            <person name="Liu T."/>
            <person name="Pan Y.S."/>
            <person name="Xia L.Y."/>
            <person name="Li J."/>
            <person name="Zhao F."/>
            <person name="Cao W.C."/>
        </authorList>
    </citation>
    <scope>NUCLEOTIDE SEQUENCE [LARGE SCALE GENOMIC DNA]</scope>
    <source>
        <strain evidence="1">Iper-2018</strain>
    </source>
</reference>